<dbReference type="SUPFAM" id="SSF56801">
    <property type="entry name" value="Acetyl-CoA synthetase-like"/>
    <property type="match status" value="1"/>
</dbReference>
<dbReference type="Proteomes" id="UP001108027">
    <property type="component" value="Unassembled WGS sequence"/>
</dbReference>
<dbReference type="InterPro" id="IPR025110">
    <property type="entry name" value="AMP-bd_C"/>
</dbReference>
<dbReference type="FunFam" id="3.30.300.30:FF:000008">
    <property type="entry name" value="2,3-dihydroxybenzoate-AMP ligase"/>
    <property type="match status" value="1"/>
</dbReference>
<comment type="similarity">
    <text evidence="1">Belongs to the ATP-dependent AMP-binding enzyme family.</text>
</comment>
<dbReference type="Gene3D" id="3.30.300.30">
    <property type="match status" value="1"/>
</dbReference>
<evidence type="ECO:0000313" key="6">
    <source>
        <dbReference type="Proteomes" id="UP001108027"/>
    </source>
</evidence>
<evidence type="ECO:0000313" key="5">
    <source>
        <dbReference type="EMBL" id="MCC4308564.1"/>
    </source>
</evidence>
<name>A0A9Q3YM89_9GAMM</name>
<dbReference type="GO" id="GO:0031956">
    <property type="term" value="F:medium-chain fatty acid-CoA ligase activity"/>
    <property type="evidence" value="ECO:0007669"/>
    <property type="project" value="TreeGrafter"/>
</dbReference>
<dbReference type="Gene3D" id="3.40.50.12780">
    <property type="entry name" value="N-terminal domain of ligase-like"/>
    <property type="match status" value="1"/>
</dbReference>
<protein>
    <submittedName>
        <fullName evidence="5">AMP-binding protein</fullName>
    </submittedName>
</protein>
<dbReference type="Pfam" id="PF00501">
    <property type="entry name" value="AMP-binding"/>
    <property type="match status" value="1"/>
</dbReference>
<dbReference type="InterPro" id="IPR020845">
    <property type="entry name" value="AMP-binding_CS"/>
</dbReference>
<dbReference type="AlphaFoldDB" id="A0A9Q3YM89"/>
<evidence type="ECO:0000256" key="2">
    <source>
        <dbReference type="ARBA" id="ARBA00022598"/>
    </source>
</evidence>
<evidence type="ECO:0000259" key="3">
    <source>
        <dbReference type="Pfam" id="PF00501"/>
    </source>
</evidence>
<evidence type="ECO:0000256" key="1">
    <source>
        <dbReference type="ARBA" id="ARBA00006432"/>
    </source>
</evidence>
<feature type="domain" description="AMP-dependent synthetase/ligase" evidence="3">
    <location>
        <begin position="7"/>
        <end position="370"/>
    </location>
</feature>
<dbReference type="RefSeq" id="WP_228233726.1">
    <property type="nucleotide sequence ID" value="NZ_JAJGNA010000007.1"/>
</dbReference>
<gene>
    <name evidence="5" type="ORF">LL252_08260</name>
</gene>
<organism evidence="5 6">
    <name type="scientific">Alloalcanivorax marinus</name>
    <dbReference type="NCBI Taxonomy" id="1177169"/>
    <lineage>
        <taxon>Bacteria</taxon>
        <taxon>Pseudomonadati</taxon>
        <taxon>Pseudomonadota</taxon>
        <taxon>Gammaproteobacteria</taxon>
        <taxon>Oceanospirillales</taxon>
        <taxon>Alcanivoracaceae</taxon>
        <taxon>Alloalcanivorax</taxon>
    </lineage>
</organism>
<evidence type="ECO:0000259" key="4">
    <source>
        <dbReference type="Pfam" id="PF13193"/>
    </source>
</evidence>
<dbReference type="PANTHER" id="PTHR43201:SF5">
    <property type="entry name" value="MEDIUM-CHAIN ACYL-COA LIGASE ACSF2, MITOCHONDRIAL"/>
    <property type="match status" value="1"/>
</dbReference>
<dbReference type="InterPro" id="IPR042099">
    <property type="entry name" value="ANL_N_sf"/>
</dbReference>
<dbReference type="PROSITE" id="PS00455">
    <property type="entry name" value="AMP_BINDING"/>
    <property type="match status" value="1"/>
</dbReference>
<dbReference type="PANTHER" id="PTHR43201">
    <property type="entry name" value="ACYL-COA SYNTHETASE"/>
    <property type="match status" value="1"/>
</dbReference>
<sequence>MRQDTILQAHARRSPEKTAVVIGGRRVTYGELYRQARALALGMRQHGAAPSQRVLVYLPNGIEFVQAVFAAFAVGAVVVPVNTRMTAQELAYFIDDSAPVLVLFHADQAPALAPLRQRHDGIGWVAVGGPVSGCLDWADLNRANDETLPEVPLDAEACMIMYTSGTTGRPKGALITHANLIVQHCFLNAIEWGLDRDDRFLVTTPLAHRTGLARMLNALLLGATLIVMDRFDPAGAIDAIERERVTALGMVPTICRMLMPLLEEQAERCASLRHLIVTGEAFPVDLKRRLIELLPAIRLHSFFAMTEVGSVTSLEHDEQFSHPGSVGRPTPGVEVKLVNAQGAQVSVGEVGEMLVRSGTPGRFTTMQGYFNRPQESAAALTDGWLHTGDMARFDTDGYLYIVDRKKDMVLSGGFNIYTKEVEQALVEHPAVADAAVIGIPDPIFGEAVVAFVETAPGLTVTETELIEHTRQRLAGYKKPKHLHFVDALPRTPLGKVLKPVLRERALAHTDQVRPA</sequence>
<dbReference type="Pfam" id="PF13193">
    <property type="entry name" value="AMP-binding_C"/>
    <property type="match status" value="1"/>
</dbReference>
<comment type="caution">
    <text evidence="5">The sequence shown here is derived from an EMBL/GenBank/DDBJ whole genome shotgun (WGS) entry which is preliminary data.</text>
</comment>
<dbReference type="EMBL" id="JAJGNA010000007">
    <property type="protein sequence ID" value="MCC4308564.1"/>
    <property type="molecule type" value="Genomic_DNA"/>
</dbReference>
<feature type="domain" description="AMP-binding enzyme C-terminal" evidence="4">
    <location>
        <begin position="420"/>
        <end position="495"/>
    </location>
</feature>
<dbReference type="InterPro" id="IPR000873">
    <property type="entry name" value="AMP-dep_synth/lig_dom"/>
</dbReference>
<dbReference type="GO" id="GO:0006631">
    <property type="term" value="P:fatty acid metabolic process"/>
    <property type="evidence" value="ECO:0007669"/>
    <property type="project" value="TreeGrafter"/>
</dbReference>
<keyword evidence="2" id="KW-0436">Ligase</keyword>
<accession>A0A9Q3YM89</accession>
<proteinExistence type="inferred from homology"/>
<dbReference type="InterPro" id="IPR045851">
    <property type="entry name" value="AMP-bd_C_sf"/>
</dbReference>
<reference evidence="5" key="1">
    <citation type="submission" date="2021-10" db="EMBL/GenBank/DDBJ databases">
        <title>The diversity and Nitrogen Metabolism of Culturable Nitrate-Utilizing Bacteria Within the Oxygen Minimum Zone of the Changjiang (Yangtze River)Estuary.</title>
        <authorList>
            <person name="Zhang D."/>
            <person name="Zheng J."/>
            <person name="Liu S."/>
            <person name="He W."/>
        </authorList>
    </citation>
    <scope>NUCLEOTIDE SEQUENCE</scope>
    <source>
        <strain evidence="5">FXH-223</strain>
    </source>
</reference>
<keyword evidence="6" id="KW-1185">Reference proteome</keyword>